<sequence>MIDPPLSRLQWAKSSLLFGLLYTLLAYVITLNYTSFIQVSSTLGTVYLSFAFIGQIGLLCFLGVIISTCLVTLIKQKHLNLFILWLTGTGISILFFTDTQIYELYRFHLGGFVWSLVFGEGGSQVVSVSWLTKLLIAGVVFLFMGVCAVLLWVSIRLTQNRKLKNLRLSFYSLIVLSFLSANLIHAWYDAHGNTEIRAMTRHLPLYEPATAVRFMAKQGWIDPNTVTQRAPFAKEHTGQLNYPTQGYDIKADNKPNILFIAIDAWRGDTFDNTVTPYTFNLTQQSDALYFKDHQSGGNVTKGGIFSLFYGIPGTYWDAFTAAQLPPVFIQSLQKAGYETGIWSSGPIINPSFHRNVFSSIPNLATKTEGDAPYKRDRKITDNFVEFVKNTHSPFLSFLFFDAAHGYAPPEDYNPKFEPYWDRVDHLALNEDFDPTPYRNRYRTALHFIDEQIERVINSLEETNKLKDTIVIITSDHGEEFNDTEQNYWGHGSNFTQNQTHVPLVILWPGKAHKEYHHRTSHYDIVPTIMTEALGITTPMNTYSSGRSLFDPTGRDWLLVHSYFNYGVIMKDRIVTTFPTGQFEVTDLNLNKTDKNMPAGVTLSVLKEISRFYK</sequence>
<feature type="domain" description="Inner membrane protein YejM N-terminal" evidence="3">
    <location>
        <begin position="17"/>
        <end position="245"/>
    </location>
</feature>
<name>A0A4R6M4P2_9GAMM</name>
<accession>A0A4R6M4P2</accession>
<dbReference type="InterPro" id="IPR012159">
    <property type="entry name" value="YejM-like"/>
</dbReference>
<organism evidence="4 5">
    <name type="scientific">Marinomonas balearica</name>
    <dbReference type="NCBI Taxonomy" id="491947"/>
    <lineage>
        <taxon>Bacteria</taxon>
        <taxon>Pseudomonadati</taxon>
        <taxon>Pseudomonadota</taxon>
        <taxon>Gammaproteobacteria</taxon>
        <taxon>Oceanospirillales</taxon>
        <taxon>Oceanospirillaceae</taxon>
        <taxon>Marinomonas</taxon>
    </lineage>
</organism>
<feature type="domain" description="Sulfatase N-terminal" evidence="2">
    <location>
        <begin position="255"/>
        <end position="530"/>
    </location>
</feature>
<feature type="transmembrane region" description="Helical" evidence="1">
    <location>
        <begin position="168"/>
        <end position="188"/>
    </location>
</feature>
<dbReference type="AlphaFoldDB" id="A0A4R6M4P2"/>
<keyword evidence="1" id="KW-0472">Membrane</keyword>
<dbReference type="SUPFAM" id="SSF53649">
    <property type="entry name" value="Alkaline phosphatase-like"/>
    <property type="match status" value="1"/>
</dbReference>
<dbReference type="PANTHER" id="PTHR43751">
    <property type="entry name" value="SULFATASE"/>
    <property type="match status" value="1"/>
</dbReference>
<keyword evidence="5" id="KW-1185">Reference proteome</keyword>
<gene>
    <name evidence="4" type="ORF">DFP79_3409</name>
</gene>
<dbReference type="InterPro" id="IPR024588">
    <property type="entry name" value="YejM_N"/>
</dbReference>
<proteinExistence type="predicted"/>
<reference evidence="4 5" key="1">
    <citation type="submission" date="2019-03" db="EMBL/GenBank/DDBJ databases">
        <title>Genomic Encyclopedia of Type Strains, Phase III (KMG-III): the genomes of soil and plant-associated and newly described type strains.</title>
        <authorList>
            <person name="Whitman W."/>
        </authorList>
    </citation>
    <scope>NUCLEOTIDE SEQUENCE [LARGE SCALE GENOMIC DNA]</scope>
    <source>
        <strain evidence="4 5">CECT 7378</strain>
    </source>
</reference>
<feature type="transmembrane region" description="Helical" evidence="1">
    <location>
        <begin position="109"/>
        <end position="128"/>
    </location>
</feature>
<feature type="transmembrane region" description="Helical" evidence="1">
    <location>
        <begin position="79"/>
        <end position="97"/>
    </location>
</feature>
<dbReference type="PANTHER" id="PTHR43751:SF3">
    <property type="entry name" value="SULFATASE N-TERMINAL DOMAIN-CONTAINING PROTEIN"/>
    <property type="match status" value="1"/>
</dbReference>
<dbReference type="Pfam" id="PF11893">
    <property type="entry name" value="DUF3413"/>
    <property type="match status" value="1"/>
</dbReference>
<evidence type="ECO:0000259" key="2">
    <source>
        <dbReference type="Pfam" id="PF00884"/>
    </source>
</evidence>
<dbReference type="InterPro" id="IPR052701">
    <property type="entry name" value="GAG_Ulvan_Degrading_Sulfatases"/>
</dbReference>
<evidence type="ECO:0000256" key="1">
    <source>
        <dbReference type="SAM" id="Phobius"/>
    </source>
</evidence>
<evidence type="ECO:0000313" key="5">
    <source>
        <dbReference type="Proteomes" id="UP000294656"/>
    </source>
</evidence>
<evidence type="ECO:0000259" key="3">
    <source>
        <dbReference type="Pfam" id="PF11893"/>
    </source>
</evidence>
<dbReference type="InterPro" id="IPR017850">
    <property type="entry name" value="Alkaline_phosphatase_core_sf"/>
</dbReference>
<dbReference type="Gene3D" id="3.40.720.10">
    <property type="entry name" value="Alkaline Phosphatase, subunit A"/>
    <property type="match status" value="1"/>
</dbReference>
<protein>
    <submittedName>
        <fullName evidence="4">Uncharacterized protein</fullName>
    </submittedName>
</protein>
<dbReference type="PIRSF" id="PIRSF004950">
    <property type="entry name" value="Mmb_sulf_HI0842"/>
    <property type="match status" value="1"/>
</dbReference>
<feature type="transmembrane region" description="Helical" evidence="1">
    <location>
        <begin position="15"/>
        <end position="34"/>
    </location>
</feature>
<dbReference type="CDD" id="cd16148">
    <property type="entry name" value="sulfatase_like"/>
    <property type="match status" value="1"/>
</dbReference>
<dbReference type="Proteomes" id="UP000294656">
    <property type="component" value="Unassembled WGS sequence"/>
</dbReference>
<feature type="transmembrane region" description="Helical" evidence="1">
    <location>
        <begin position="46"/>
        <end position="73"/>
    </location>
</feature>
<dbReference type="InterPro" id="IPR000917">
    <property type="entry name" value="Sulfatase_N"/>
</dbReference>
<keyword evidence="1" id="KW-1133">Transmembrane helix</keyword>
<comment type="caution">
    <text evidence="4">The sequence shown here is derived from an EMBL/GenBank/DDBJ whole genome shotgun (WGS) entry which is preliminary data.</text>
</comment>
<evidence type="ECO:0000313" key="4">
    <source>
        <dbReference type="EMBL" id="TDO95480.1"/>
    </source>
</evidence>
<dbReference type="Pfam" id="PF00884">
    <property type="entry name" value="Sulfatase"/>
    <property type="match status" value="1"/>
</dbReference>
<dbReference type="EMBL" id="SNXC01000016">
    <property type="protein sequence ID" value="TDO95480.1"/>
    <property type="molecule type" value="Genomic_DNA"/>
</dbReference>
<keyword evidence="1" id="KW-0812">Transmembrane</keyword>
<feature type="transmembrane region" description="Helical" evidence="1">
    <location>
        <begin position="134"/>
        <end position="156"/>
    </location>
</feature>